<keyword evidence="3" id="KW-1185">Reference proteome</keyword>
<accession>A0A5M6CCE9</accession>
<dbReference type="RefSeq" id="WP_150014031.1">
    <property type="nucleotide sequence ID" value="NZ_VWSG01000011.1"/>
</dbReference>
<dbReference type="AlphaFoldDB" id="A0A5M6CCE9"/>
<dbReference type="InterPro" id="IPR046558">
    <property type="entry name" value="DUF6712"/>
</dbReference>
<evidence type="ECO:0000313" key="3">
    <source>
        <dbReference type="Proteomes" id="UP000325141"/>
    </source>
</evidence>
<feature type="coiled-coil region" evidence="1">
    <location>
        <begin position="247"/>
        <end position="281"/>
    </location>
</feature>
<dbReference type="Proteomes" id="UP000325141">
    <property type="component" value="Unassembled WGS sequence"/>
</dbReference>
<evidence type="ECO:0000256" key="1">
    <source>
        <dbReference type="SAM" id="Coils"/>
    </source>
</evidence>
<gene>
    <name evidence="2" type="ORF">F0460_13260</name>
</gene>
<name>A0A5M6CCE9_9FLAO</name>
<sequence length="313" mass="35340">MINTVEILKQYISVSPNFEIDEFTPYLKKADREFLKKYVGNLYSKISGLSIDTDLKEQVTDLVYTAAANFAYFLFTPFNSITMDASGMANVTSDNRSNITMFQMNDIRRELLRSAHSAMDELLEVLEANPESFPDWHENYSTIYNQYIVNSTSAFQSGYNIHNSRQTYLALQPSIQLIEDKLLGVTFCNEFLKHLKTGDLSTHDKIVKDYLAKAVVNATVAKVCAEGVFEITSTGIKMKFDALPYEQNIAVQMNEQLKNKIDNLNANADQYSKMAVEYIKENPAAFTQCNGKPIIEKTTAGYKPIITKSIVGI</sequence>
<dbReference type="EMBL" id="VWSG01000011">
    <property type="protein sequence ID" value="KAA5532807.1"/>
    <property type="molecule type" value="Genomic_DNA"/>
</dbReference>
<protein>
    <submittedName>
        <fullName evidence="2">Uncharacterized protein</fullName>
    </submittedName>
</protein>
<proteinExistence type="predicted"/>
<dbReference type="Pfam" id="PF20459">
    <property type="entry name" value="DUF6712"/>
    <property type="match status" value="2"/>
</dbReference>
<reference evidence="2 3" key="1">
    <citation type="submission" date="2019-09" db="EMBL/GenBank/DDBJ databases">
        <title>Genome sequence and assembly of Flavobacterium sp.</title>
        <authorList>
            <person name="Chhetri G."/>
        </authorList>
    </citation>
    <scope>NUCLEOTIDE SEQUENCE [LARGE SCALE GENOMIC DNA]</scope>
    <source>
        <strain evidence="2 3">SNL9</strain>
    </source>
</reference>
<comment type="caution">
    <text evidence="2">The sequence shown here is derived from an EMBL/GenBank/DDBJ whole genome shotgun (WGS) entry which is preliminary data.</text>
</comment>
<keyword evidence="1" id="KW-0175">Coiled coil</keyword>
<organism evidence="2 3">
    <name type="scientific">Paenimyroides baculatum</name>
    <dbReference type="NCBI Taxonomy" id="2608000"/>
    <lineage>
        <taxon>Bacteria</taxon>
        <taxon>Pseudomonadati</taxon>
        <taxon>Bacteroidota</taxon>
        <taxon>Flavobacteriia</taxon>
        <taxon>Flavobacteriales</taxon>
        <taxon>Flavobacteriaceae</taxon>
        <taxon>Paenimyroides</taxon>
    </lineage>
</organism>
<evidence type="ECO:0000313" key="2">
    <source>
        <dbReference type="EMBL" id="KAA5532807.1"/>
    </source>
</evidence>